<dbReference type="InterPro" id="IPR010540">
    <property type="entry name" value="CmpB_TMEM229"/>
</dbReference>
<dbReference type="Pfam" id="PF06541">
    <property type="entry name" value="ABC_trans_CmpB"/>
    <property type="match status" value="1"/>
</dbReference>
<feature type="transmembrane region" description="Helical" evidence="1">
    <location>
        <begin position="20"/>
        <end position="41"/>
    </location>
</feature>
<proteinExistence type="predicted"/>
<comment type="caution">
    <text evidence="2">The sequence shown here is derived from an EMBL/GenBank/DDBJ whole genome shotgun (WGS) entry which is preliminary data.</text>
</comment>
<sequence length="145" mass="16567">MKKKLLEKNKFAKDLCFDKIVWIFMISCIVGFLVETLWCLIKHGYIESRQSLVWGPFSVAYGMGAVVLTLALYKVKDAPVWKVFGVSFIVGTITEYICSLGQQIVFGSVAWDYSNMPLNINGRVCFLYSCFWGLLGILWIKLFIL</sequence>
<feature type="transmembrane region" description="Helical" evidence="1">
    <location>
        <begin position="126"/>
        <end position="144"/>
    </location>
</feature>
<dbReference type="AlphaFoldDB" id="K1RJE8"/>
<accession>K1RJE8</accession>
<feature type="transmembrane region" description="Helical" evidence="1">
    <location>
        <begin position="80"/>
        <end position="106"/>
    </location>
</feature>
<keyword evidence="1" id="KW-0812">Transmembrane</keyword>
<protein>
    <submittedName>
        <fullName evidence="2">Membrane protein containing DUF1113</fullName>
    </submittedName>
</protein>
<reference evidence="2" key="1">
    <citation type="journal article" date="2013" name="Environ. Microbiol.">
        <title>Microbiota from the distal guts of lean and obese adolescents exhibit partial functional redundancy besides clear differences in community structure.</title>
        <authorList>
            <person name="Ferrer M."/>
            <person name="Ruiz A."/>
            <person name="Lanza F."/>
            <person name="Haange S.B."/>
            <person name="Oberbach A."/>
            <person name="Till H."/>
            <person name="Bargiela R."/>
            <person name="Campoy C."/>
            <person name="Segura M.T."/>
            <person name="Richter M."/>
            <person name="von Bergen M."/>
            <person name="Seifert J."/>
            <person name="Suarez A."/>
        </authorList>
    </citation>
    <scope>NUCLEOTIDE SEQUENCE</scope>
</reference>
<gene>
    <name evidence="2" type="ORF">LEA_20208</name>
</gene>
<evidence type="ECO:0000313" key="2">
    <source>
        <dbReference type="EMBL" id="EKC45528.1"/>
    </source>
</evidence>
<organism evidence="2">
    <name type="scientific">human gut metagenome</name>
    <dbReference type="NCBI Taxonomy" id="408170"/>
    <lineage>
        <taxon>unclassified sequences</taxon>
        <taxon>metagenomes</taxon>
        <taxon>organismal metagenomes</taxon>
    </lineage>
</organism>
<keyword evidence="1" id="KW-1133">Transmembrane helix</keyword>
<name>K1RJE8_9ZZZZ</name>
<keyword evidence="1" id="KW-0472">Membrane</keyword>
<dbReference type="EMBL" id="AJWY01013886">
    <property type="protein sequence ID" value="EKC45528.1"/>
    <property type="molecule type" value="Genomic_DNA"/>
</dbReference>
<feature type="transmembrane region" description="Helical" evidence="1">
    <location>
        <begin position="53"/>
        <end position="73"/>
    </location>
</feature>
<evidence type="ECO:0000256" key="1">
    <source>
        <dbReference type="SAM" id="Phobius"/>
    </source>
</evidence>